<evidence type="ECO:0000313" key="3">
    <source>
        <dbReference type="Proteomes" id="UP000015105"/>
    </source>
</evidence>
<feature type="chain" id="PRO_5019305156" evidence="1">
    <location>
        <begin position="18"/>
        <end position="110"/>
    </location>
</feature>
<evidence type="ECO:0000313" key="2">
    <source>
        <dbReference type="EnsemblPlants" id="AET2Gv21238000.15"/>
    </source>
</evidence>
<organism evidence="2 3">
    <name type="scientific">Aegilops tauschii subsp. strangulata</name>
    <name type="common">Goatgrass</name>
    <dbReference type="NCBI Taxonomy" id="200361"/>
    <lineage>
        <taxon>Eukaryota</taxon>
        <taxon>Viridiplantae</taxon>
        <taxon>Streptophyta</taxon>
        <taxon>Embryophyta</taxon>
        <taxon>Tracheophyta</taxon>
        <taxon>Spermatophyta</taxon>
        <taxon>Magnoliopsida</taxon>
        <taxon>Liliopsida</taxon>
        <taxon>Poales</taxon>
        <taxon>Poaceae</taxon>
        <taxon>BOP clade</taxon>
        <taxon>Pooideae</taxon>
        <taxon>Triticodae</taxon>
        <taxon>Triticeae</taxon>
        <taxon>Triticinae</taxon>
        <taxon>Aegilops</taxon>
    </lineage>
</organism>
<feature type="signal peptide" evidence="1">
    <location>
        <begin position="1"/>
        <end position="17"/>
    </location>
</feature>
<evidence type="ECO:0000256" key="1">
    <source>
        <dbReference type="SAM" id="SignalP"/>
    </source>
</evidence>
<dbReference type="Gramene" id="AET2Gv21238000.15">
    <property type="protein sequence ID" value="AET2Gv21238000.15"/>
    <property type="gene ID" value="AET2Gv21238000"/>
</dbReference>
<reference evidence="2" key="5">
    <citation type="journal article" date="2021" name="G3 (Bethesda)">
        <title>Aegilops tauschii genome assembly Aet v5.0 features greater sequence contiguity and improved annotation.</title>
        <authorList>
            <person name="Wang L."/>
            <person name="Zhu T."/>
            <person name="Rodriguez J.C."/>
            <person name="Deal K.R."/>
            <person name="Dubcovsky J."/>
            <person name="McGuire P.E."/>
            <person name="Lux T."/>
            <person name="Spannagl M."/>
            <person name="Mayer K.F.X."/>
            <person name="Baldrich P."/>
            <person name="Meyers B.C."/>
            <person name="Huo N."/>
            <person name="Gu Y.Q."/>
            <person name="Zhou H."/>
            <person name="Devos K.M."/>
            <person name="Bennetzen J.L."/>
            <person name="Unver T."/>
            <person name="Budak H."/>
            <person name="Gulick P.J."/>
            <person name="Galiba G."/>
            <person name="Kalapos B."/>
            <person name="Nelson D.R."/>
            <person name="Li P."/>
            <person name="You F.M."/>
            <person name="Luo M.C."/>
            <person name="Dvorak J."/>
        </authorList>
    </citation>
    <scope>NUCLEOTIDE SEQUENCE [LARGE SCALE GENOMIC DNA]</scope>
    <source>
        <strain evidence="2">cv. AL8/78</strain>
    </source>
</reference>
<dbReference type="AlphaFoldDB" id="A0A453DGY5"/>
<reference evidence="2" key="3">
    <citation type="journal article" date="2017" name="Nature">
        <title>Genome sequence of the progenitor of the wheat D genome Aegilops tauschii.</title>
        <authorList>
            <person name="Luo M.C."/>
            <person name="Gu Y.Q."/>
            <person name="Puiu D."/>
            <person name="Wang H."/>
            <person name="Twardziok S.O."/>
            <person name="Deal K.R."/>
            <person name="Huo N."/>
            <person name="Zhu T."/>
            <person name="Wang L."/>
            <person name="Wang Y."/>
            <person name="McGuire P.E."/>
            <person name="Liu S."/>
            <person name="Long H."/>
            <person name="Ramasamy R.K."/>
            <person name="Rodriguez J.C."/>
            <person name="Van S.L."/>
            <person name="Yuan L."/>
            <person name="Wang Z."/>
            <person name="Xia Z."/>
            <person name="Xiao L."/>
            <person name="Anderson O.D."/>
            <person name="Ouyang S."/>
            <person name="Liang Y."/>
            <person name="Zimin A.V."/>
            <person name="Pertea G."/>
            <person name="Qi P."/>
            <person name="Bennetzen J.L."/>
            <person name="Dai X."/>
            <person name="Dawson M.W."/>
            <person name="Muller H.G."/>
            <person name="Kugler K."/>
            <person name="Rivarola-Duarte L."/>
            <person name="Spannagl M."/>
            <person name="Mayer K.F.X."/>
            <person name="Lu F.H."/>
            <person name="Bevan M.W."/>
            <person name="Leroy P."/>
            <person name="Li P."/>
            <person name="You F.M."/>
            <person name="Sun Q."/>
            <person name="Liu Z."/>
            <person name="Lyons E."/>
            <person name="Wicker T."/>
            <person name="Salzberg S.L."/>
            <person name="Devos K.M."/>
            <person name="Dvorak J."/>
        </authorList>
    </citation>
    <scope>NUCLEOTIDE SEQUENCE [LARGE SCALE GENOMIC DNA]</scope>
    <source>
        <strain evidence="2">cv. AL8/78</strain>
    </source>
</reference>
<proteinExistence type="predicted"/>
<name>A0A453DGY5_AEGTS</name>
<reference evidence="3" key="2">
    <citation type="journal article" date="2017" name="Nat. Plants">
        <title>The Aegilops tauschii genome reveals multiple impacts of transposons.</title>
        <authorList>
            <person name="Zhao G."/>
            <person name="Zou C."/>
            <person name="Li K."/>
            <person name="Wang K."/>
            <person name="Li T."/>
            <person name="Gao L."/>
            <person name="Zhang X."/>
            <person name="Wang H."/>
            <person name="Yang Z."/>
            <person name="Liu X."/>
            <person name="Jiang W."/>
            <person name="Mao L."/>
            <person name="Kong X."/>
            <person name="Jiao Y."/>
            <person name="Jia J."/>
        </authorList>
    </citation>
    <scope>NUCLEOTIDE SEQUENCE [LARGE SCALE GENOMIC DNA]</scope>
    <source>
        <strain evidence="3">cv. AL8/78</strain>
    </source>
</reference>
<sequence length="110" mass="12461">FDHSQALSIILAMVLRALGPDNEIEYDSDDDAVPARLPLLRNKPQHGPNYGEPNSPRRIDSWHVRILDKVRCLSIYKHLFPLYVGALSICTPSLKPCNCFLSGQPTIRFF</sequence>
<dbReference type="EnsemblPlants" id="AET2Gv21238000.15">
    <property type="protein sequence ID" value="AET2Gv21238000.15"/>
    <property type="gene ID" value="AET2Gv21238000"/>
</dbReference>
<dbReference type="Proteomes" id="UP000015105">
    <property type="component" value="Chromosome 2D"/>
</dbReference>
<keyword evidence="3" id="KW-1185">Reference proteome</keyword>
<reference evidence="2" key="4">
    <citation type="submission" date="2019-03" db="UniProtKB">
        <authorList>
            <consortium name="EnsemblPlants"/>
        </authorList>
    </citation>
    <scope>IDENTIFICATION</scope>
</reference>
<accession>A0A453DGY5</accession>
<reference evidence="3" key="1">
    <citation type="journal article" date="2014" name="Science">
        <title>Ancient hybridizations among the ancestral genomes of bread wheat.</title>
        <authorList>
            <consortium name="International Wheat Genome Sequencing Consortium,"/>
            <person name="Marcussen T."/>
            <person name="Sandve S.R."/>
            <person name="Heier L."/>
            <person name="Spannagl M."/>
            <person name="Pfeifer M."/>
            <person name="Jakobsen K.S."/>
            <person name="Wulff B.B."/>
            <person name="Steuernagel B."/>
            <person name="Mayer K.F."/>
            <person name="Olsen O.A."/>
        </authorList>
    </citation>
    <scope>NUCLEOTIDE SEQUENCE [LARGE SCALE GENOMIC DNA]</scope>
    <source>
        <strain evidence="3">cv. AL8/78</strain>
    </source>
</reference>
<keyword evidence="1" id="KW-0732">Signal</keyword>
<protein>
    <submittedName>
        <fullName evidence="2">Uncharacterized protein</fullName>
    </submittedName>
</protein>